<organism evidence="2 3">
    <name type="scientific">Qipengyuania atrilutea</name>
    <dbReference type="NCBI Taxonomy" id="2744473"/>
    <lineage>
        <taxon>Bacteria</taxon>
        <taxon>Pseudomonadati</taxon>
        <taxon>Pseudomonadota</taxon>
        <taxon>Alphaproteobacteria</taxon>
        <taxon>Sphingomonadales</taxon>
        <taxon>Erythrobacteraceae</taxon>
        <taxon>Qipengyuania</taxon>
    </lineage>
</organism>
<feature type="compositionally biased region" description="Basic and acidic residues" evidence="1">
    <location>
        <begin position="83"/>
        <end position="101"/>
    </location>
</feature>
<protein>
    <submittedName>
        <fullName evidence="2">Helix-turn-helix transcriptional regulator</fullName>
    </submittedName>
</protein>
<comment type="caution">
    <text evidence="2">The sequence shown here is derived from an EMBL/GenBank/DDBJ whole genome shotgun (WGS) entry which is preliminary data.</text>
</comment>
<evidence type="ECO:0000256" key="1">
    <source>
        <dbReference type="SAM" id="MobiDB-lite"/>
    </source>
</evidence>
<dbReference type="InterPro" id="IPR010982">
    <property type="entry name" value="Lambda_DNA-bd_dom_sf"/>
</dbReference>
<keyword evidence="3" id="KW-1185">Reference proteome</keyword>
<dbReference type="AlphaFoldDB" id="A0A850GXP3"/>
<sequence length="108" mass="12716">MAAPIHDWYLKQWLRTLGKRQADIARDLEWNKARVSLTASGKQPYTRDDINEIADYLNLRPYELLMHPEDAMRMRRLRDEMMRLAHETDETGEDSRDKSEAPQKVSSA</sequence>
<dbReference type="InterPro" id="IPR001387">
    <property type="entry name" value="Cro/C1-type_HTH"/>
</dbReference>
<dbReference type="SUPFAM" id="SSF47413">
    <property type="entry name" value="lambda repressor-like DNA-binding domains"/>
    <property type="match status" value="1"/>
</dbReference>
<dbReference type="Proteomes" id="UP000561438">
    <property type="component" value="Unassembled WGS sequence"/>
</dbReference>
<evidence type="ECO:0000313" key="2">
    <source>
        <dbReference type="EMBL" id="NVD44364.1"/>
    </source>
</evidence>
<dbReference type="RefSeq" id="WP_176266606.1">
    <property type="nucleotide sequence ID" value="NZ_JABWGV010000001.1"/>
</dbReference>
<name>A0A850GXP3_9SPHN</name>
<dbReference type="EMBL" id="JABWGV010000001">
    <property type="protein sequence ID" value="NVD44364.1"/>
    <property type="molecule type" value="Genomic_DNA"/>
</dbReference>
<reference evidence="2 3" key="1">
    <citation type="submission" date="2020-06" db="EMBL/GenBank/DDBJ databases">
        <title>Altererythrobacter sp. HHU K3-1.</title>
        <authorList>
            <person name="Zhang D."/>
            <person name="Xue H."/>
        </authorList>
    </citation>
    <scope>NUCLEOTIDE SEQUENCE [LARGE SCALE GENOMIC DNA]</scope>
    <source>
        <strain evidence="2 3">HHU K3-1</strain>
    </source>
</reference>
<proteinExistence type="predicted"/>
<gene>
    <name evidence="2" type="ORF">HUV48_04965</name>
</gene>
<feature type="region of interest" description="Disordered" evidence="1">
    <location>
        <begin position="83"/>
        <end position="108"/>
    </location>
</feature>
<dbReference type="Gene3D" id="1.10.260.40">
    <property type="entry name" value="lambda repressor-like DNA-binding domains"/>
    <property type="match status" value="1"/>
</dbReference>
<dbReference type="GO" id="GO:0003677">
    <property type="term" value="F:DNA binding"/>
    <property type="evidence" value="ECO:0007669"/>
    <property type="project" value="InterPro"/>
</dbReference>
<dbReference type="CDD" id="cd00093">
    <property type="entry name" value="HTH_XRE"/>
    <property type="match status" value="1"/>
</dbReference>
<accession>A0A850GXP3</accession>
<evidence type="ECO:0000313" key="3">
    <source>
        <dbReference type="Proteomes" id="UP000561438"/>
    </source>
</evidence>